<dbReference type="EMBL" id="NTFI01000002">
    <property type="protein sequence ID" value="PHQ25706.1"/>
    <property type="molecule type" value="Genomic_DNA"/>
</dbReference>
<evidence type="ECO:0000259" key="4">
    <source>
        <dbReference type="Pfam" id="PF13336"/>
    </source>
</evidence>
<dbReference type="GO" id="GO:0008775">
    <property type="term" value="F:acetate CoA-transferase activity"/>
    <property type="evidence" value="ECO:0007669"/>
    <property type="project" value="InterPro"/>
</dbReference>
<gene>
    <name evidence="5" type="ORF">CLH62_08860</name>
</gene>
<keyword evidence="6" id="KW-1185">Reference proteome</keyword>
<protein>
    <submittedName>
        <fullName evidence="5">4-hydroxybutyrate CoA-transferase</fullName>
    </submittedName>
</protein>
<dbReference type="InterPro" id="IPR046433">
    <property type="entry name" value="ActCoA_hydro"/>
</dbReference>
<dbReference type="OrthoDB" id="9801795at2"/>
<comment type="caution">
    <text evidence="5">The sequence shown here is derived from an EMBL/GenBank/DDBJ whole genome shotgun (WGS) entry which is preliminary data.</text>
</comment>
<feature type="domain" description="Acetyl-CoA hydrolase/transferase N-terminal" evidence="3">
    <location>
        <begin position="100"/>
        <end position="197"/>
    </location>
</feature>
<name>A0A2G1VG28_9GAMM</name>
<dbReference type="InterPro" id="IPR038460">
    <property type="entry name" value="AcetylCoA_hyd_C_sf"/>
</dbReference>
<sequence length="442" mass="48406">MDEVDPDLKALYLDRRLLPHEAVQTIAGCKNLILGMSAAQPPALMAATADALKDRLIGPLALYYLHGTESLRRSLLAPELADRITPRPLFLSHSDRAAIAQSGSQSWIEFVPAMLHQAGRLLTEHIDPECFFVTVSPMDRHGYFSLGTNADYGASVIRKAKKVIVEVNRYMPRTFGECSVHISEIDHLVEHDEPLIEAIPNPPTPVDTKIAEQIVQRINDGDTLQIGVGGVPNAVLAGLTNHQNLGLHSELLSPAMMPLIQTGVMNGRRKTWMQHKHVFTFALGDQALYDFLDDNPSIVGYPASWVNNPDIIRLNDNMVSVNSALEIDLTGQINSEQLGDRPFSGSGGQLDFVRGAYSARNGRSFVALRSTAQSGRVSRIVPRLLGGTVTDPRNDVHFVVTEYGCVNLKGLSIPQRARALIDIAAPEFREQLESEATSMGLV</sequence>
<proteinExistence type="inferred from homology"/>
<evidence type="ECO:0000259" key="3">
    <source>
        <dbReference type="Pfam" id="PF02550"/>
    </source>
</evidence>
<dbReference type="Gene3D" id="3.40.1080.10">
    <property type="entry name" value="Glutaconate Coenzyme A-transferase"/>
    <property type="match status" value="1"/>
</dbReference>
<dbReference type="Pfam" id="PF13336">
    <property type="entry name" value="AcetylCoA_hyd_C"/>
    <property type="match status" value="1"/>
</dbReference>
<reference evidence="5 6" key="1">
    <citation type="submission" date="2017-09" db="EMBL/GenBank/DDBJ databases">
        <title>The draft genome sequences of Marinobacter guineae M3B.</title>
        <authorList>
            <person name="Cao J."/>
        </authorList>
    </citation>
    <scope>NUCLEOTIDE SEQUENCE [LARGE SCALE GENOMIC DNA]</scope>
    <source>
        <strain evidence="5 6">M3B</strain>
    </source>
</reference>
<dbReference type="SUPFAM" id="SSF100950">
    <property type="entry name" value="NagB/RpiA/CoA transferase-like"/>
    <property type="match status" value="2"/>
</dbReference>
<evidence type="ECO:0000313" key="5">
    <source>
        <dbReference type="EMBL" id="PHQ25706.1"/>
    </source>
</evidence>
<dbReference type="InterPro" id="IPR026888">
    <property type="entry name" value="AcetylCoA_hyd_C"/>
</dbReference>
<dbReference type="RefSeq" id="WP_099617807.1">
    <property type="nucleotide sequence ID" value="NZ_KZ319340.1"/>
</dbReference>
<dbReference type="Gene3D" id="3.30.750.70">
    <property type="entry name" value="4-hydroxybutyrate coenzyme like domains"/>
    <property type="match status" value="1"/>
</dbReference>
<dbReference type="AlphaFoldDB" id="A0A2G1VG28"/>
<dbReference type="InterPro" id="IPR037171">
    <property type="entry name" value="NagB/RpiA_transferase-like"/>
</dbReference>
<dbReference type="Gene3D" id="3.40.1080.20">
    <property type="entry name" value="Acetyl-CoA hydrolase/transferase C-terminal domain"/>
    <property type="match status" value="1"/>
</dbReference>
<organism evidence="5 6">
    <name type="scientific">Marinobacter guineae</name>
    <dbReference type="NCBI Taxonomy" id="432303"/>
    <lineage>
        <taxon>Bacteria</taxon>
        <taxon>Pseudomonadati</taxon>
        <taxon>Pseudomonadota</taxon>
        <taxon>Gammaproteobacteria</taxon>
        <taxon>Pseudomonadales</taxon>
        <taxon>Marinobacteraceae</taxon>
        <taxon>Marinobacter</taxon>
    </lineage>
</organism>
<dbReference type="Proteomes" id="UP000229044">
    <property type="component" value="Unassembled WGS sequence"/>
</dbReference>
<keyword evidence="2 5" id="KW-0808">Transferase</keyword>
<evidence type="ECO:0000256" key="2">
    <source>
        <dbReference type="ARBA" id="ARBA00022679"/>
    </source>
</evidence>
<evidence type="ECO:0000313" key="6">
    <source>
        <dbReference type="Proteomes" id="UP000229044"/>
    </source>
</evidence>
<comment type="similarity">
    <text evidence="1">Belongs to the acetyl-CoA hydrolase/transferase family.</text>
</comment>
<dbReference type="PANTHER" id="PTHR21432">
    <property type="entry name" value="ACETYL-COA HYDROLASE-RELATED"/>
    <property type="match status" value="1"/>
</dbReference>
<dbReference type="GO" id="GO:0006083">
    <property type="term" value="P:acetate metabolic process"/>
    <property type="evidence" value="ECO:0007669"/>
    <property type="project" value="InterPro"/>
</dbReference>
<dbReference type="PANTHER" id="PTHR21432:SF20">
    <property type="entry name" value="ACETYL-COA HYDROLASE"/>
    <property type="match status" value="1"/>
</dbReference>
<accession>A0A2G1VG28</accession>
<dbReference type="Pfam" id="PF02550">
    <property type="entry name" value="AcetylCoA_hydro"/>
    <property type="match status" value="1"/>
</dbReference>
<feature type="domain" description="Acetyl-CoA hydrolase/transferase C-terminal" evidence="4">
    <location>
        <begin position="284"/>
        <end position="436"/>
    </location>
</feature>
<dbReference type="InterPro" id="IPR003702">
    <property type="entry name" value="ActCoA_hydro_N"/>
</dbReference>
<evidence type="ECO:0000256" key="1">
    <source>
        <dbReference type="ARBA" id="ARBA00009632"/>
    </source>
</evidence>